<name>X1NBV9_9ZZZZ</name>
<evidence type="ECO:0000313" key="1">
    <source>
        <dbReference type="EMBL" id="GAI16154.1"/>
    </source>
</evidence>
<feature type="non-terminal residue" evidence="1">
    <location>
        <position position="1"/>
    </location>
</feature>
<sequence>WSSAGPDHDKDAPPEWQAYYAVFRVWEYHLKGAPSQVMGELLLTLLKGANTPAAKITVINGLFRHWIPKAEKPIAELLQDSSEDYSVRWSSAQVLLRHIGIAYHNRVLEMAETESGQSKYRLFVLLVEPPYAKRTGVASDVVCLGFEMIEEERKADPDYDSAAYFITRYLETYLSQRFASVKDKLVLPSLLFPAGRFAFVIQSNSLANVILCRLSILSAPSSIFP</sequence>
<comment type="caution">
    <text evidence="1">The sequence shown here is derived from an EMBL/GenBank/DDBJ whole genome shotgun (WGS) entry which is preliminary data.</text>
</comment>
<dbReference type="AlphaFoldDB" id="X1NBV9"/>
<organism evidence="1">
    <name type="scientific">marine sediment metagenome</name>
    <dbReference type="NCBI Taxonomy" id="412755"/>
    <lineage>
        <taxon>unclassified sequences</taxon>
        <taxon>metagenomes</taxon>
        <taxon>ecological metagenomes</taxon>
    </lineage>
</organism>
<protein>
    <submittedName>
        <fullName evidence="1">Uncharacterized protein</fullName>
    </submittedName>
</protein>
<accession>X1NBV9</accession>
<reference evidence="1" key="1">
    <citation type="journal article" date="2014" name="Front. Microbiol.">
        <title>High frequency of phylogenetically diverse reductive dehalogenase-homologous genes in deep subseafloor sedimentary metagenomes.</title>
        <authorList>
            <person name="Kawai M."/>
            <person name="Futagami T."/>
            <person name="Toyoda A."/>
            <person name="Takaki Y."/>
            <person name="Nishi S."/>
            <person name="Hori S."/>
            <person name="Arai W."/>
            <person name="Tsubouchi T."/>
            <person name="Morono Y."/>
            <person name="Uchiyama I."/>
            <person name="Ito T."/>
            <person name="Fujiyama A."/>
            <person name="Inagaki F."/>
            <person name="Takami H."/>
        </authorList>
    </citation>
    <scope>NUCLEOTIDE SEQUENCE</scope>
    <source>
        <strain evidence="1">Expedition CK06-06</strain>
    </source>
</reference>
<gene>
    <name evidence="1" type="ORF">S06H3_16336</name>
</gene>
<dbReference type="EMBL" id="BARV01008077">
    <property type="protein sequence ID" value="GAI16154.1"/>
    <property type="molecule type" value="Genomic_DNA"/>
</dbReference>
<proteinExistence type="predicted"/>